<dbReference type="Proteomes" id="UP000007129">
    <property type="component" value="Unassembled WGS sequence"/>
</dbReference>
<dbReference type="EMBL" id="AHHD01000426">
    <property type="protein sequence ID" value="EKG12853.1"/>
    <property type="molecule type" value="Genomic_DNA"/>
</dbReference>
<comment type="caution">
    <text evidence="1">The sequence shown here is derived from an EMBL/GenBank/DDBJ whole genome shotgun (WGS) entry which is preliminary data.</text>
</comment>
<dbReference type="AlphaFoldDB" id="K2RE36"/>
<dbReference type="InParanoid" id="K2RE36"/>
<dbReference type="VEuPathDB" id="FungiDB:MPH_10096"/>
<proteinExistence type="predicted"/>
<evidence type="ECO:0000313" key="1">
    <source>
        <dbReference type="EMBL" id="EKG12853.1"/>
    </source>
</evidence>
<evidence type="ECO:0000313" key="2">
    <source>
        <dbReference type="Proteomes" id="UP000007129"/>
    </source>
</evidence>
<dbReference type="HOGENOM" id="CLU_1415435_0_0_1"/>
<name>K2RE36_MACPH</name>
<protein>
    <submittedName>
        <fullName evidence="1">Uncharacterized protein</fullName>
    </submittedName>
</protein>
<sequence>MFGFRKAIHSPTGEPKLGPAFAEATKSPMGWAALSASANMSAMVPATLDNAVLPAAPHRNWKTISMGRFLASADPWRPQTRCQRRPVRSAWLGTHDVEDGVEQDGDHVDPFPAADVTVQAQHTQGPLFPTRLGFPAAYDKGPRKAGPTAVPTMNMDWPSVTTWVLPPNFSCMAASALTYEVEVRATKIWSRQ</sequence>
<reference evidence="1 2" key="1">
    <citation type="journal article" date="2012" name="BMC Genomics">
        <title>Tools to kill: Genome of one of the most destructive plant pathogenic fungi Macrophomina phaseolina.</title>
        <authorList>
            <person name="Islam M.S."/>
            <person name="Haque M.S."/>
            <person name="Islam M.M."/>
            <person name="Emdad E.M."/>
            <person name="Halim A."/>
            <person name="Hossen Q.M.M."/>
            <person name="Hossain M.Z."/>
            <person name="Ahmed B."/>
            <person name="Rahim S."/>
            <person name="Rahman M.S."/>
            <person name="Alam M.M."/>
            <person name="Hou S."/>
            <person name="Wan X."/>
            <person name="Saito J.A."/>
            <person name="Alam M."/>
        </authorList>
    </citation>
    <scope>NUCLEOTIDE SEQUENCE [LARGE SCALE GENOMIC DNA]</scope>
    <source>
        <strain evidence="1 2">MS6</strain>
    </source>
</reference>
<organism evidence="1 2">
    <name type="scientific">Macrophomina phaseolina (strain MS6)</name>
    <name type="common">Charcoal rot fungus</name>
    <dbReference type="NCBI Taxonomy" id="1126212"/>
    <lineage>
        <taxon>Eukaryota</taxon>
        <taxon>Fungi</taxon>
        <taxon>Dikarya</taxon>
        <taxon>Ascomycota</taxon>
        <taxon>Pezizomycotina</taxon>
        <taxon>Dothideomycetes</taxon>
        <taxon>Dothideomycetes incertae sedis</taxon>
        <taxon>Botryosphaeriales</taxon>
        <taxon>Botryosphaeriaceae</taxon>
        <taxon>Macrophomina</taxon>
    </lineage>
</organism>
<accession>K2RE36</accession>
<gene>
    <name evidence="1" type="ORF">MPH_10096</name>
</gene>